<evidence type="ECO:0000256" key="15">
    <source>
        <dbReference type="ARBA" id="ARBA00023128"/>
    </source>
</evidence>
<keyword evidence="11" id="KW-0249">Electron transport</keyword>
<dbReference type="InterPro" id="IPR050175">
    <property type="entry name" value="Complex_I_Subunit_2"/>
</dbReference>
<reference evidence="20" key="1">
    <citation type="journal article" date="2017" name="Genome Biol. Evol.">
        <title>The mitochondrial genome of the guanaco louse, Microthoracius praelongiceps: insights into the ancestral mitochondrial karyotype of sucking lice (Anoplura, Insecta).</title>
        <authorList>
            <person name="Shao R."/>
            <person name="Li H."/>
            <person name="Barker S.C."/>
            <person name="Song S."/>
        </authorList>
    </citation>
    <scope>NUCLEOTIDE SEQUENCE</scope>
</reference>
<evidence type="ECO:0000256" key="18">
    <source>
        <dbReference type="ARBA" id="ARBA00049551"/>
    </source>
</evidence>
<keyword evidence="12 19" id="KW-1133">Transmembrane helix</keyword>
<comment type="function">
    <text evidence="1">Core subunit of the mitochondrial membrane respiratory chain NADH dehydrogenase (Complex I) that is believed to belong to the minimal assembly required for catalysis. Complex I functions in the transfer of electrons from NADH to the respiratory chain. The immediate electron acceptor for the enzyme is believed to be ubiquinone.</text>
</comment>
<evidence type="ECO:0000256" key="5">
    <source>
        <dbReference type="ARBA" id="ARBA00021008"/>
    </source>
</evidence>
<proteinExistence type="inferred from homology"/>
<keyword evidence="7" id="KW-0679">Respiratory chain</keyword>
<geneLocation type="mitochondrion" evidence="20"/>
<feature type="transmembrane region" description="Helical" evidence="19">
    <location>
        <begin position="142"/>
        <end position="160"/>
    </location>
</feature>
<name>A0A1S5XVR9_9NEOP</name>
<feature type="transmembrane region" description="Helical" evidence="19">
    <location>
        <begin position="85"/>
        <end position="105"/>
    </location>
</feature>
<keyword evidence="13" id="KW-0520">NAD</keyword>
<evidence type="ECO:0000256" key="16">
    <source>
        <dbReference type="ARBA" id="ARBA00023136"/>
    </source>
</evidence>
<evidence type="ECO:0000256" key="3">
    <source>
        <dbReference type="ARBA" id="ARBA00007012"/>
    </source>
</evidence>
<dbReference type="GO" id="GO:0008137">
    <property type="term" value="F:NADH dehydrogenase (ubiquinone) activity"/>
    <property type="evidence" value="ECO:0007669"/>
    <property type="project" value="UniProtKB-EC"/>
</dbReference>
<feature type="transmembrane region" description="Helical" evidence="19">
    <location>
        <begin position="15"/>
        <end position="35"/>
    </location>
</feature>
<dbReference type="GO" id="GO:0006120">
    <property type="term" value="P:mitochondrial electron transport, NADH to ubiquinone"/>
    <property type="evidence" value="ECO:0007669"/>
    <property type="project" value="TreeGrafter"/>
</dbReference>
<evidence type="ECO:0000256" key="9">
    <source>
        <dbReference type="ARBA" id="ARBA00022792"/>
    </source>
</evidence>
<evidence type="ECO:0000256" key="10">
    <source>
        <dbReference type="ARBA" id="ARBA00022967"/>
    </source>
</evidence>
<evidence type="ECO:0000256" key="13">
    <source>
        <dbReference type="ARBA" id="ARBA00023027"/>
    </source>
</evidence>
<feature type="transmembrane region" description="Helical" evidence="19">
    <location>
        <begin position="167"/>
        <end position="186"/>
    </location>
</feature>
<accession>A0A1S5XVR9</accession>
<evidence type="ECO:0000256" key="19">
    <source>
        <dbReference type="SAM" id="Phobius"/>
    </source>
</evidence>
<evidence type="ECO:0000256" key="14">
    <source>
        <dbReference type="ARBA" id="ARBA00023075"/>
    </source>
</evidence>
<keyword evidence="8 19" id="KW-0812">Transmembrane</keyword>
<evidence type="ECO:0000256" key="1">
    <source>
        <dbReference type="ARBA" id="ARBA00003257"/>
    </source>
</evidence>
<protein>
    <recommendedName>
        <fullName evidence="5">NADH-ubiquinone oxidoreductase chain 2</fullName>
        <ecNumber evidence="4">7.1.1.2</ecNumber>
    </recommendedName>
    <alternativeName>
        <fullName evidence="17">NADH dehydrogenase subunit 2</fullName>
    </alternativeName>
</protein>
<evidence type="ECO:0000256" key="6">
    <source>
        <dbReference type="ARBA" id="ARBA00022448"/>
    </source>
</evidence>
<evidence type="ECO:0000256" key="4">
    <source>
        <dbReference type="ARBA" id="ARBA00012944"/>
    </source>
</evidence>
<feature type="transmembrane region" description="Helical" evidence="19">
    <location>
        <begin position="117"/>
        <end position="136"/>
    </location>
</feature>
<feature type="transmembrane region" description="Helical" evidence="19">
    <location>
        <begin position="47"/>
        <end position="73"/>
    </location>
</feature>
<dbReference type="EC" id="7.1.1.2" evidence="4"/>
<sequence length="327" mass="37173">MYVIPLLSVMSTYSSSWWTSIMSMELNTIFFLPFLSKQKLNQPLFSMWVYFLFQALGSMLIYFSVVSTFVGGFEVSFFTTQQSCMLIMMGVMMKLGLSPFHSYFLHISEGLGWKEFWILNSIIKLPIILCSTSLLSNTPDPYIVLILIGSAVVMMISFMKENSLRRILVLSSGINMVWILIAGVIISTKFLLTMFMGYLLSLSGVVLLFMKSNFNKFEMLSSLNSKLSLKGKILFAVVFCTLMGMPPLYMFFFKLKVIFEVNNLLPPSLSLILILINAFMAYPYCLLMTNLIFMKSSSILLKSSNHIHWWIGVLVFTSIIGSLLLMA</sequence>
<evidence type="ECO:0000256" key="12">
    <source>
        <dbReference type="ARBA" id="ARBA00022989"/>
    </source>
</evidence>
<feature type="transmembrane region" description="Helical" evidence="19">
    <location>
        <begin position="264"/>
        <end position="287"/>
    </location>
</feature>
<evidence type="ECO:0000256" key="2">
    <source>
        <dbReference type="ARBA" id="ARBA00004448"/>
    </source>
</evidence>
<feature type="transmembrane region" description="Helical" evidence="19">
    <location>
        <begin position="307"/>
        <end position="326"/>
    </location>
</feature>
<organism evidence="20">
    <name type="scientific">Microthoracius praelongiceps</name>
    <dbReference type="NCBI Taxonomy" id="1958934"/>
    <lineage>
        <taxon>Eukaryota</taxon>
        <taxon>Metazoa</taxon>
        <taxon>Ecdysozoa</taxon>
        <taxon>Arthropoda</taxon>
        <taxon>Hexapoda</taxon>
        <taxon>Insecta</taxon>
        <taxon>Pterygota</taxon>
        <taxon>Neoptera</taxon>
        <taxon>Paraneoptera</taxon>
        <taxon>Psocodea</taxon>
        <taxon>Troctomorpha</taxon>
        <taxon>Phthiraptera</taxon>
        <taxon>Anoplura</taxon>
        <taxon>Microthoraciidae</taxon>
        <taxon>Microthoracius</taxon>
    </lineage>
</organism>
<dbReference type="PANTHER" id="PTHR46552">
    <property type="entry name" value="NADH-UBIQUINONE OXIDOREDUCTASE CHAIN 2"/>
    <property type="match status" value="1"/>
</dbReference>
<gene>
    <name evidence="20" type="primary">nad2</name>
</gene>
<evidence type="ECO:0000256" key="8">
    <source>
        <dbReference type="ARBA" id="ARBA00022692"/>
    </source>
</evidence>
<comment type="similarity">
    <text evidence="3">Belongs to the complex I subunit 2 family.</text>
</comment>
<comment type="catalytic activity">
    <reaction evidence="18">
        <text>a ubiquinone + NADH + 5 H(+)(in) = a ubiquinol + NAD(+) + 4 H(+)(out)</text>
        <dbReference type="Rhea" id="RHEA:29091"/>
        <dbReference type="Rhea" id="RHEA-COMP:9565"/>
        <dbReference type="Rhea" id="RHEA-COMP:9566"/>
        <dbReference type="ChEBI" id="CHEBI:15378"/>
        <dbReference type="ChEBI" id="CHEBI:16389"/>
        <dbReference type="ChEBI" id="CHEBI:17976"/>
        <dbReference type="ChEBI" id="CHEBI:57540"/>
        <dbReference type="ChEBI" id="CHEBI:57945"/>
        <dbReference type="EC" id="7.1.1.2"/>
    </reaction>
</comment>
<feature type="transmembrane region" description="Helical" evidence="19">
    <location>
        <begin position="231"/>
        <end position="252"/>
    </location>
</feature>
<dbReference type="PANTHER" id="PTHR46552:SF1">
    <property type="entry name" value="NADH-UBIQUINONE OXIDOREDUCTASE CHAIN 2"/>
    <property type="match status" value="1"/>
</dbReference>
<evidence type="ECO:0000313" key="20">
    <source>
        <dbReference type="EMBL" id="AQQ72797.1"/>
    </source>
</evidence>
<keyword evidence="16 19" id="KW-0472">Membrane</keyword>
<feature type="transmembrane region" description="Helical" evidence="19">
    <location>
        <begin position="192"/>
        <end position="210"/>
    </location>
</feature>
<keyword evidence="9" id="KW-0999">Mitochondrion inner membrane</keyword>
<keyword evidence="14" id="KW-0830">Ubiquinone</keyword>
<evidence type="ECO:0000256" key="11">
    <source>
        <dbReference type="ARBA" id="ARBA00022982"/>
    </source>
</evidence>
<dbReference type="GO" id="GO:0005743">
    <property type="term" value="C:mitochondrial inner membrane"/>
    <property type="evidence" value="ECO:0007669"/>
    <property type="project" value="UniProtKB-SubCell"/>
</dbReference>
<dbReference type="EMBL" id="KX090384">
    <property type="protein sequence ID" value="AQQ72797.1"/>
    <property type="molecule type" value="Genomic_DNA"/>
</dbReference>
<comment type="subcellular location">
    <subcellularLocation>
        <location evidence="2">Mitochondrion inner membrane</location>
        <topology evidence="2">Multi-pass membrane protein</topology>
    </subcellularLocation>
</comment>
<dbReference type="AlphaFoldDB" id="A0A1S5XVR9"/>
<keyword evidence="10" id="KW-1278">Translocase</keyword>
<evidence type="ECO:0000256" key="7">
    <source>
        <dbReference type="ARBA" id="ARBA00022660"/>
    </source>
</evidence>
<keyword evidence="15 20" id="KW-0496">Mitochondrion</keyword>
<keyword evidence="6" id="KW-0813">Transport</keyword>
<evidence type="ECO:0000256" key="17">
    <source>
        <dbReference type="ARBA" id="ARBA00031028"/>
    </source>
</evidence>